<dbReference type="AlphaFoldDB" id="A0A5B7D5B9"/>
<accession>A0A5B7D5B9</accession>
<evidence type="ECO:0000313" key="2">
    <source>
        <dbReference type="EMBL" id="MPC16336.1"/>
    </source>
</evidence>
<keyword evidence="3" id="KW-1185">Reference proteome</keyword>
<feature type="compositionally biased region" description="Polar residues" evidence="1">
    <location>
        <begin position="107"/>
        <end position="116"/>
    </location>
</feature>
<sequence>MNPLNPLPHVSNGSNGSTTDPWLYVGWAPGQLRAWGGSGGGEMATVGDDVSHYHNAPDREINDGACEDPSIIDHLAMLCGRSQGHVTPPATEESLHAGDKRQRCRGGTTSRARQGQINPITEPPMFLMSVVTMEVNNYDVEREGPPRRWGGAADDTISGAFEVAARHVRGEEQGMCRHPSRQDLARASGAVLGLTLRTLCGTRTTAKGMNFKPWLINEGRGRRSGRRLAFTSTTALVVPRAGQGRQTGDLRDAKIYM</sequence>
<comment type="caution">
    <text evidence="2">The sequence shown here is derived from an EMBL/GenBank/DDBJ whole genome shotgun (WGS) entry which is preliminary data.</text>
</comment>
<protein>
    <submittedName>
        <fullName evidence="2">Uncharacterized protein</fullName>
    </submittedName>
</protein>
<evidence type="ECO:0000313" key="3">
    <source>
        <dbReference type="Proteomes" id="UP000324222"/>
    </source>
</evidence>
<dbReference type="EMBL" id="VSRR010000497">
    <property type="protein sequence ID" value="MPC16336.1"/>
    <property type="molecule type" value="Genomic_DNA"/>
</dbReference>
<proteinExistence type="predicted"/>
<gene>
    <name evidence="2" type="ORF">E2C01_009158</name>
</gene>
<feature type="region of interest" description="Disordered" evidence="1">
    <location>
        <begin position="86"/>
        <end position="116"/>
    </location>
</feature>
<evidence type="ECO:0000256" key="1">
    <source>
        <dbReference type="SAM" id="MobiDB-lite"/>
    </source>
</evidence>
<name>A0A5B7D5B9_PORTR</name>
<organism evidence="2 3">
    <name type="scientific">Portunus trituberculatus</name>
    <name type="common">Swimming crab</name>
    <name type="synonym">Neptunus trituberculatus</name>
    <dbReference type="NCBI Taxonomy" id="210409"/>
    <lineage>
        <taxon>Eukaryota</taxon>
        <taxon>Metazoa</taxon>
        <taxon>Ecdysozoa</taxon>
        <taxon>Arthropoda</taxon>
        <taxon>Crustacea</taxon>
        <taxon>Multicrustacea</taxon>
        <taxon>Malacostraca</taxon>
        <taxon>Eumalacostraca</taxon>
        <taxon>Eucarida</taxon>
        <taxon>Decapoda</taxon>
        <taxon>Pleocyemata</taxon>
        <taxon>Brachyura</taxon>
        <taxon>Eubrachyura</taxon>
        <taxon>Portunoidea</taxon>
        <taxon>Portunidae</taxon>
        <taxon>Portuninae</taxon>
        <taxon>Portunus</taxon>
    </lineage>
</organism>
<reference evidence="2 3" key="1">
    <citation type="submission" date="2019-05" db="EMBL/GenBank/DDBJ databases">
        <title>Another draft genome of Portunus trituberculatus and its Hox gene families provides insights of decapod evolution.</title>
        <authorList>
            <person name="Jeong J.-H."/>
            <person name="Song I."/>
            <person name="Kim S."/>
            <person name="Choi T."/>
            <person name="Kim D."/>
            <person name="Ryu S."/>
            <person name="Kim W."/>
        </authorList>
    </citation>
    <scope>NUCLEOTIDE SEQUENCE [LARGE SCALE GENOMIC DNA]</scope>
    <source>
        <tissue evidence="2">Muscle</tissue>
    </source>
</reference>
<dbReference type="Proteomes" id="UP000324222">
    <property type="component" value="Unassembled WGS sequence"/>
</dbReference>